<feature type="coiled-coil region" evidence="1">
    <location>
        <begin position="27"/>
        <end position="54"/>
    </location>
</feature>
<evidence type="ECO:0000313" key="2">
    <source>
        <dbReference type="EMBL" id="KAK3281845.1"/>
    </source>
</evidence>
<evidence type="ECO:0000256" key="1">
    <source>
        <dbReference type="SAM" id="Coils"/>
    </source>
</evidence>
<gene>
    <name evidence="2" type="ORF">CYMTET_10389</name>
</gene>
<accession>A0AAE0GPA2</accession>
<protein>
    <submittedName>
        <fullName evidence="2">Uncharacterized protein</fullName>
    </submittedName>
</protein>
<dbReference type="EMBL" id="LGRX02003681">
    <property type="protein sequence ID" value="KAK3281845.1"/>
    <property type="molecule type" value="Genomic_DNA"/>
</dbReference>
<reference evidence="2 3" key="1">
    <citation type="journal article" date="2015" name="Genome Biol. Evol.">
        <title>Comparative Genomics of a Bacterivorous Green Alga Reveals Evolutionary Causalities and Consequences of Phago-Mixotrophic Mode of Nutrition.</title>
        <authorList>
            <person name="Burns J.A."/>
            <person name="Paasch A."/>
            <person name="Narechania A."/>
            <person name="Kim E."/>
        </authorList>
    </citation>
    <scope>NUCLEOTIDE SEQUENCE [LARGE SCALE GENOMIC DNA]</scope>
    <source>
        <strain evidence="2 3">PLY_AMNH</strain>
    </source>
</reference>
<proteinExistence type="predicted"/>
<name>A0AAE0GPA2_9CHLO</name>
<evidence type="ECO:0000313" key="3">
    <source>
        <dbReference type="Proteomes" id="UP001190700"/>
    </source>
</evidence>
<dbReference type="Proteomes" id="UP001190700">
    <property type="component" value="Unassembled WGS sequence"/>
</dbReference>
<keyword evidence="3" id="KW-1185">Reference proteome</keyword>
<dbReference type="AlphaFoldDB" id="A0AAE0GPA2"/>
<sequence>MGKRDEADTWESIEHLPGSEDLIKEFRIAEKKRISELEQQLEAAKTKKRRIVKDAASSETGSGCACVYTEAKTKGRKAACWEHILERLEPGWQDQGAAVQIMWSGA</sequence>
<comment type="caution">
    <text evidence="2">The sequence shown here is derived from an EMBL/GenBank/DDBJ whole genome shotgun (WGS) entry which is preliminary data.</text>
</comment>
<dbReference type="CDD" id="cd00024">
    <property type="entry name" value="CD_CSD"/>
    <property type="match status" value="1"/>
</dbReference>
<organism evidence="2 3">
    <name type="scientific">Cymbomonas tetramitiformis</name>
    <dbReference type="NCBI Taxonomy" id="36881"/>
    <lineage>
        <taxon>Eukaryota</taxon>
        <taxon>Viridiplantae</taxon>
        <taxon>Chlorophyta</taxon>
        <taxon>Pyramimonadophyceae</taxon>
        <taxon>Pyramimonadales</taxon>
        <taxon>Pyramimonadaceae</taxon>
        <taxon>Cymbomonas</taxon>
    </lineage>
</organism>
<keyword evidence="1" id="KW-0175">Coiled coil</keyword>